<reference evidence="8" key="1">
    <citation type="journal article" date="2021" name="Open Biol.">
        <title>Shared evolutionary footprints suggest mitochondrial oxidative damage underlies multiple complex I losses in fungi.</title>
        <authorList>
            <person name="Schikora-Tamarit M.A."/>
            <person name="Marcet-Houben M."/>
            <person name="Nosek J."/>
            <person name="Gabaldon T."/>
        </authorList>
    </citation>
    <scope>NUCLEOTIDE SEQUENCE</scope>
    <source>
        <strain evidence="8">CBS6075</strain>
    </source>
</reference>
<reference evidence="8" key="2">
    <citation type="submission" date="2021-01" db="EMBL/GenBank/DDBJ databases">
        <authorList>
            <person name="Schikora-Tamarit M.A."/>
        </authorList>
    </citation>
    <scope>NUCLEOTIDE SEQUENCE</scope>
    <source>
        <strain evidence="8">CBS6075</strain>
    </source>
</reference>
<evidence type="ECO:0000256" key="2">
    <source>
        <dbReference type="ARBA" id="ARBA00022723"/>
    </source>
</evidence>
<gene>
    <name evidence="8" type="ORF">OGAPHI_003159</name>
</gene>
<sequence>MQQLSSANEELTHKLQEALKEIKHLRKKVRGGNASLINARNRTKYLQRHHVTLEDGGGIEYISRGLSKWEPGVDDVEKILDNPRNWPGPDESQDYSRLFYDSTNYSLKRGVSKQLLQNITPEICLDKVEFSLRTVGFLFNTLDEQRFLGEVKFYLSRNQGINVLDEDIPELSCNFKIRRKRYAWFSILYSLLAIGYYVHQDTTEDYKRLHPNTNLDRSHVCYIAALECINRSDFREFPNIYVLQAFSILLITLQGFGNTGVMYSLLNDMIDTAVKLGLNTGTSSMSRGLWANLVIVDAFETYGRASIIKTEPAVDPIDPAFTPSSFQQVMVRISLIKKKYSKPTVKDAKSNLLQSESHLLDLLRETQNLFHLRDSERPADDPYWLRRHVLLDTFYDQISNINKLLASHTPRDEWMEKYRPNCVCYSVMTIELFMSTVTLKHYRIWSLVHHVLSSSVFLIVDVLMNIELQQNDQRVILVVECLKLINDLGYDHLEERGTGFIKELIACITCTTADGMVSFQNMSHDEIIRYVRTPGQDLGVSGNSLINFREGLQRNSEDDIEAWVDSMLQWTEFMDWLKTY</sequence>
<dbReference type="GO" id="GO:0008270">
    <property type="term" value="F:zinc ion binding"/>
    <property type="evidence" value="ECO:0007669"/>
    <property type="project" value="InterPro"/>
</dbReference>
<evidence type="ECO:0000256" key="5">
    <source>
        <dbReference type="SAM" id="Coils"/>
    </source>
</evidence>
<keyword evidence="9" id="KW-1185">Reference proteome</keyword>
<evidence type="ECO:0000256" key="1">
    <source>
        <dbReference type="ARBA" id="ARBA00004123"/>
    </source>
</evidence>
<keyword evidence="6" id="KW-0472">Membrane</keyword>
<dbReference type="PANTHER" id="PTHR46910">
    <property type="entry name" value="TRANSCRIPTION FACTOR PDR1"/>
    <property type="match status" value="1"/>
</dbReference>
<dbReference type="PANTHER" id="PTHR46910:SF3">
    <property type="entry name" value="HALOTOLERANCE PROTEIN 9-RELATED"/>
    <property type="match status" value="1"/>
</dbReference>
<dbReference type="GO" id="GO:0003677">
    <property type="term" value="F:DNA binding"/>
    <property type="evidence" value="ECO:0007669"/>
    <property type="project" value="UniProtKB-KW"/>
</dbReference>
<feature type="coiled-coil region" evidence="5">
    <location>
        <begin position="1"/>
        <end position="28"/>
    </location>
</feature>
<dbReference type="OrthoDB" id="1747771at2759"/>
<comment type="caution">
    <text evidence="8">The sequence shown here is derived from an EMBL/GenBank/DDBJ whole genome shotgun (WGS) entry which is preliminary data.</text>
</comment>
<dbReference type="InterPro" id="IPR007219">
    <property type="entry name" value="XnlR_reg_dom"/>
</dbReference>
<evidence type="ECO:0000313" key="9">
    <source>
        <dbReference type="Proteomes" id="UP000769157"/>
    </source>
</evidence>
<dbReference type="Proteomes" id="UP000769157">
    <property type="component" value="Unassembled WGS sequence"/>
</dbReference>
<dbReference type="GO" id="GO:0003700">
    <property type="term" value="F:DNA-binding transcription factor activity"/>
    <property type="evidence" value="ECO:0007669"/>
    <property type="project" value="InterPro"/>
</dbReference>
<dbReference type="RefSeq" id="XP_046062322.1">
    <property type="nucleotide sequence ID" value="XM_046204108.1"/>
</dbReference>
<name>A0A9P8P9J8_9ASCO</name>
<dbReference type="GeneID" id="70235126"/>
<evidence type="ECO:0000259" key="7">
    <source>
        <dbReference type="Pfam" id="PF04082"/>
    </source>
</evidence>
<dbReference type="GO" id="GO:0006351">
    <property type="term" value="P:DNA-templated transcription"/>
    <property type="evidence" value="ECO:0007669"/>
    <property type="project" value="InterPro"/>
</dbReference>
<organism evidence="8 9">
    <name type="scientific">Ogataea philodendri</name>
    <dbReference type="NCBI Taxonomy" id="1378263"/>
    <lineage>
        <taxon>Eukaryota</taxon>
        <taxon>Fungi</taxon>
        <taxon>Dikarya</taxon>
        <taxon>Ascomycota</taxon>
        <taxon>Saccharomycotina</taxon>
        <taxon>Pichiomycetes</taxon>
        <taxon>Pichiales</taxon>
        <taxon>Pichiaceae</taxon>
        <taxon>Ogataea</taxon>
    </lineage>
</organism>
<keyword evidence="6" id="KW-0812">Transmembrane</keyword>
<evidence type="ECO:0000256" key="6">
    <source>
        <dbReference type="SAM" id="Phobius"/>
    </source>
</evidence>
<evidence type="ECO:0000313" key="8">
    <source>
        <dbReference type="EMBL" id="KAH3667510.1"/>
    </source>
</evidence>
<feature type="transmembrane region" description="Helical" evidence="6">
    <location>
        <begin position="182"/>
        <end position="199"/>
    </location>
</feature>
<dbReference type="CDD" id="cd12148">
    <property type="entry name" value="fungal_TF_MHR"/>
    <property type="match status" value="1"/>
</dbReference>
<dbReference type="InterPro" id="IPR050987">
    <property type="entry name" value="AtrR-like"/>
</dbReference>
<feature type="transmembrane region" description="Helical" evidence="6">
    <location>
        <begin position="240"/>
        <end position="266"/>
    </location>
</feature>
<keyword evidence="5" id="KW-0175">Coiled coil</keyword>
<comment type="subcellular location">
    <subcellularLocation>
        <location evidence="1">Nucleus</location>
    </subcellularLocation>
</comment>
<dbReference type="Pfam" id="PF04082">
    <property type="entry name" value="Fungal_trans"/>
    <property type="match status" value="1"/>
</dbReference>
<dbReference type="EMBL" id="JAEUBE010000183">
    <property type="protein sequence ID" value="KAH3667510.1"/>
    <property type="molecule type" value="Genomic_DNA"/>
</dbReference>
<protein>
    <recommendedName>
        <fullName evidence="7">Xylanolytic transcriptional activator regulatory domain-containing protein</fullName>
    </recommendedName>
</protein>
<evidence type="ECO:0000256" key="3">
    <source>
        <dbReference type="ARBA" id="ARBA00023125"/>
    </source>
</evidence>
<proteinExistence type="predicted"/>
<keyword evidence="6" id="KW-1133">Transmembrane helix</keyword>
<accession>A0A9P8P9J8</accession>
<keyword evidence="4" id="KW-0539">Nucleus</keyword>
<dbReference type="AlphaFoldDB" id="A0A9P8P9J8"/>
<feature type="domain" description="Xylanolytic transcriptional activator regulatory" evidence="7">
    <location>
        <begin position="187"/>
        <end position="286"/>
    </location>
</feature>
<evidence type="ECO:0000256" key="4">
    <source>
        <dbReference type="ARBA" id="ARBA00023242"/>
    </source>
</evidence>
<keyword evidence="2" id="KW-0479">Metal-binding</keyword>
<dbReference type="GO" id="GO:0005634">
    <property type="term" value="C:nucleus"/>
    <property type="evidence" value="ECO:0007669"/>
    <property type="project" value="UniProtKB-SubCell"/>
</dbReference>
<keyword evidence="3" id="KW-0238">DNA-binding</keyword>